<name>A0A430HCK8_9BURK</name>
<gene>
    <name evidence="3" type="ORF">EJB06_30435</name>
</gene>
<proteinExistence type="predicted"/>
<feature type="region of interest" description="Disordered" evidence="1">
    <location>
        <begin position="110"/>
        <end position="148"/>
    </location>
</feature>
<keyword evidence="2" id="KW-1133">Transmembrane helix</keyword>
<keyword evidence="4" id="KW-1185">Reference proteome</keyword>
<evidence type="ECO:0000256" key="1">
    <source>
        <dbReference type="SAM" id="MobiDB-lite"/>
    </source>
</evidence>
<dbReference type="InterPro" id="IPR049855">
    <property type="entry name" value="DotG/IcmE-like_C"/>
</dbReference>
<evidence type="ECO:0000256" key="2">
    <source>
        <dbReference type="SAM" id="Phobius"/>
    </source>
</evidence>
<dbReference type="OrthoDB" id="8680684at2"/>
<feature type="transmembrane region" description="Helical" evidence="2">
    <location>
        <begin position="12"/>
        <end position="31"/>
    </location>
</feature>
<accession>A0A430HCK8</accession>
<comment type="caution">
    <text evidence="3">The sequence shown here is derived from an EMBL/GenBank/DDBJ whole genome shotgun (WGS) entry which is preliminary data.</text>
</comment>
<dbReference type="CDD" id="cd16431">
    <property type="entry name" value="IcmE"/>
    <property type="match status" value="1"/>
</dbReference>
<evidence type="ECO:0000313" key="4">
    <source>
        <dbReference type="Proteomes" id="UP000278085"/>
    </source>
</evidence>
<dbReference type="AlphaFoldDB" id="A0A430HCK8"/>
<organism evidence="3 4">
    <name type="scientific">Massilia atriviolacea</name>
    <dbReference type="NCBI Taxonomy" id="2495579"/>
    <lineage>
        <taxon>Bacteria</taxon>
        <taxon>Pseudomonadati</taxon>
        <taxon>Pseudomonadota</taxon>
        <taxon>Betaproteobacteria</taxon>
        <taxon>Burkholderiales</taxon>
        <taxon>Oxalobacteraceae</taxon>
        <taxon>Telluria group</taxon>
        <taxon>Massilia</taxon>
    </lineage>
</organism>
<dbReference type="NCBIfam" id="NF033884">
    <property type="entry name" value="conj_TraO_IncI1"/>
    <property type="match status" value="1"/>
</dbReference>
<dbReference type="RefSeq" id="WP_126077776.1">
    <property type="nucleotide sequence ID" value="NZ_CP051166.1"/>
</dbReference>
<dbReference type="Proteomes" id="UP000278085">
    <property type="component" value="Unassembled WGS sequence"/>
</dbReference>
<feature type="region of interest" description="Disordered" evidence="1">
    <location>
        <begin position="384"/>
        <end position="419"/>
    </location>
</feature>
<sequence length="419" mass="44750">MNAIQEDIGRQTKVLVASAAVVLIAGAYLAYSYSGAASVNQSAVNAVLRNGSTPVVESEHYSEVLEKYNVRNASAASQSKETYVSVFSSRPQTVPPAPALARAEAYQLQAPTTPFPPAPSDGIAEPSQRPAPGQAPSEPPDPKQQERLAQQTEGLLQNWAAVPHSTARIGEIERTRLPDKPAIRLDALAPHGKAESRQPHLVVPVFSLVPALLGTDIDTDEDSMVEAFIPSGAFAGATLYAMGYKRMNDSVDMTFTFMKWKNRSYRINAKSIDKSTMRSSLSGEVNNRYFSRILLPALAIGLARTGQLFEQANTQTVVTPFGGQIQSRSGSPSGRTIAGAIASGAAEEAGQVLRADAAQLPVKQVLIPRNETIGIRFIDPVVSSDEVEPQVDKKQDAMPAPAAPESAGKSQPDTAVHQR</sequence>
<dbReference type="EMBL" id="RXLQ01000030">
    <property type="protein sequence ID" value="RSZ55244.1"/>
    <property type="molecule type" value="Genomic_DNA"/>
</dbReference>
<keyword evidence="2" id="KW-0812">Transmembrane</keyword>
<reference evidence="3 4" key="1">
    <citation type="submission" date="2018-12" db="EMBL/GenBank/DDBJ databases">
        <authorList>
            <person name="Yang E."/>
        </authorList>
    </citation>
    <scope>NUCLEOTIDE SEQUENCE [LARGE SCALE GENOMIC DNA]</scope>
    <source>
        <strain evidence="3 4">SOD</strain>
    </source>
</reference>
<protein>
    <submittedName>
        <fullName evidence="3">Uncharacterized protein</fullName>
    </submittedName>
</protein>
<keyword evidence="2" id="KW-0472">Membrane</keyword>
<evidence type="ECO:0000313" key="3">
    <source>
        <dbReference type="EMBL" id="RSZ55244.1"/>
    </source>
</evidence>